<reference evidence="2" key="2">
    <citation type="submission" date="2023-02" db="EMBL/GenBank/DDBJ databases">
        <authorList>
            <person name="Sun Q."/>
            <person name="Mori K."/>
        </authorList>
    </citation>
    <scope>NUCLEOTIDE SEQUENCE</scope>
    <source>
        <strain evidence="2">NBRC 110608</strain>
    </source>
</reference>
<reference evidence="2" key="1">
    <citation type="journal article" date="2014" name="Int. J. Syst. Evol. Microbiol.">
        <title>Complete genome of a new Firmicutes species belonging to the dominant human colonic microbiota ('Ruminococcus bicirculans') reveals two chromosomes and a selective capacity to utilize plant glucans.</title>
        <authorList>
            <consortium name="NISC Comparative Sequencing Program"/>
            <person name="Wegmann U."/>
            <person name="Louis P."/>
            <person name="Goesmann A."/>
            <person name="Henrissat B."/>
            <person name="Duncan S.H."/>
            <person name="Flint H.J."/>
        </authorList>
    </citation>
    <scope>NUCLEOTIDE SEQUENCE</scope>
    <source>
        <strain evidence="2">NBRC 110608</strain>
    </source>
</reference>
<evidence type="ECO:0000313" key="2">
    <source>
        <dbReference type="EMBL" id="BDZ60092.1"/>
    </source>
</evidence>
<gene>
    <name evidence="2" type="ORF">GCM10025872_37490</name>
</gene>
<evidence type="ECO:0000256" key="1">
    <source>
        <dbReference type="SAM" id="SignalP"/>
    </source>
</evidence>
<feature type="chain" id="PRO_5046454642" evidence="1">
    <location>
        <begin position="23"/>
        <end position="106"/>
    </location>
</feature>
<dbReference type="EMBL" id="AP027735">
    <property type="protein sequence ID" value="BDZ60092.1"/>
    <property type="molecule type" value="Genomic_DNA"/>
</dbReference>
<protein>
    <submittedName>
        <fullName evidence="2">Uncharacterized protein</fullName>
    </submittedName>
</protein>
<accession>A0ABM8HGF1</accession>
<keyword evidence="1" id="KW-0732">Signal</keyword>
<feature type="signal peptide" evidence="1">
    <location>
        <begin position="1"/>
        <end position="22"/>
    </location>
</feature>
<proteinExistence type="predicted"/>
<sequence length="106" mass="11043">MKKQLAAGVACASLAFGGVAVATSTEASAVIDTGGPRCRSILVQGTDGRLGAMSQCWGSSGWEQRATVTCGDGTVRAGKWTSTAGAQSRSWCPKGYNAWNPRYQLR</sequence>
<organism evidence="2">
    <name type="scientific">Barrientosiimonas endolithica</name>
    <dbReference type="NCBI Taxonomy" id="1535208"/>
    <lineage>
        <taxon>Bacteria</taxon>
        <taxon>Bacillati</taxon>
        <taxon>Actinomycetota</taxon>
        <taxon>Actinomycetes</taxon>
        <taxon>Micrococcales</taxon>
        <taxon>Dermacoccaceae</taxon>
        <taxon>Barrientosiimonas</taxon>
    </lineage>
</organism>
<name>A0ABM8HGF1_9MICO</name>